<sequence length="555" mass="63257">MKIQLHTRNLFFFKNRHLSGFRKSLCFSLLFTVIAVKANSQELLSVASPKYQVAHQVFDRLTYAFADTRPQPRLEIVARSSKKNKVIAQYRPGSQPVIQLDEEVYDLCRKLQQDSLNALAVLLSHELAHHYKNHDWYFTFGIANNTTSKESIRQFESAADFYGCFYGELSGFATARVFPRVLDLIYQHFNLANHLEGYPTKEERKAIYAEKQKEAIKMVAVFKSGLFLYLIQEFGPAAQCFDYLANQFPSREIINNLAAAKLQLALQIYNKQEQPGFVYPVELDANSRLASARRDMPDAYNNKQLEDLLTDARRNAEKSREIDPSYVPAYINLACIYSLQGNQPAAIGIINELKPATITGNAHAVRAIAYYKDNQLVKAKKDFELAQQKGAYKAQYNLELFGRMNESLAGSLTTWIMSWFQEEAALHTTRSGMKEKIGNQPISAPLPAQTPRVAVNKNPALVIQWSEQNDYLQLGIQNANRHYLVHLTQENYNHPTARKIKRGTSLENLKNKYGDPAYSFSGATGDYLVYPENKIAFLLDKSKRVNSWLVYGRTL</sequence>
<proteinExistence type="predicted"/>
<name>A0A7G7GER5_9BACT</name>
<dbReference type="Gene3D" id="1.25.40.10">
    <property type="entry name" value="Tetratricopeptide repeat domain"/>
    <property type="match status" value="1"/>
</dbReference>
<dbReference type="InterPro" id="IPR011990">
    <property type="entry name" value="TPR-like_helical_dom_sf"/>
</dbReference>
<dbReference type="RefSeq" id="WP_185272138.1">
    <property type="nucleotide sequence ID" value="NZ_CP055156.1"/>
</dbReference>
<dbReference type="AlphaFoldDB" id="A0A7G7GER5"/>
<evidence type="ECO:0000313" key="1">
    <source>
        <dbReference type="EMBL" id="QNF35649.1"/>
    </source>
</evidence>
<reference evidence="1 2" key="1">
    <citation type="journal article" date="2018" name="Int. J. Syst. Evol. Microbiol.">
        <title>Adhaeribacter swui sp. nov., isolated from wet mud.</title>
        <authorList>
            <person name="Kim D.U."/>
            <person name="Kim K.W."/>
            <person name="Kang M.S."/>
            <person name="Kim J.Y."/>
            <person name="Jang J.H."/>
            <person name="Kim M.K."/>
        </authorList>
    </citation>
    <scope>NUCLEOTIDE SEQUENCE [LARGE SCALE GENOMIC DNA]</scope>
    <source>
        <strain evidence="1 2">KCTC 52873</strain>
    </source>
</reference>
<dbReference type="KEGG" id="aswu:HUW51_24150"/>
<accession>A0A7G7GER5</accession>
<evidence type="ECO:0000313" key="2">
    <source>
        <dbReference type="Proteomes" id="UP000515237"/>
    </source>
</evidence>
<organism evidence="1 2">
    <name type="scientific">Adhaeribacter swui</name>
    <dbReference type="NCBI Taxonomy" id="2086471"/>
    <lineage>
        <taxon>Bacteria</taxon>
        <taxon>Pseudomonadati</taxon>
        <taxon>Bacteroidota</taxon>
        <taxon>Cytophagia</taxon>
        <taxon>Cytophagales</taxon>
        <taxon>Hymenobacteraceae</taxon>
        <taxon>Adhaeribacter</taxon>
    </lineage>
</organism>
<dbReference type="Proteomes" id="UP000515237">
    <property type="component" value="Chromosome"/>
</dbReference>
<dbReference type="EMBL" id="CP055156">
    <property type="protein sequence ID" value="QNF35649.1"/>
    <property type="molecule type" value="Genomic_DNA"/>
</dbReference>
<protein>
    <recommendedName>
        <fullName evidence="3">M48 family metalloprotease</fullName>
    </recommendedName>
</protein>
<dbReference type="SUPFAM" id="SSF48452">
    <property type="entry name" value="TPR-like"/>
    <property type="match status" value="1"/>
</dbReference>
<evidence type="ECO:0008006" key="3">
    <source>
        <dbReference type="Google" id="ProtNLM"/>
    </source>
</evidence>
<gene>
    <name evidence="1" type="ORF">HUW51_24150</name>
</gene>
<keyword evidence="2" id="KW-1185">Reference proteome</keyword>